<evidence type="ECO:0000256" key="1">
    <source>
        <dbReference type="SAM" id="MobiDB-lite"/>
    </source>
</evidence>
<reference evidence="2" key="1">
    <citation type="submission" date="2018-02" db="EMBL/GenBank/DDBJ databases">
        <authorList>
            <person name="Cohen D.B."/>
            <person name="Kent A.D."/>
        </authorList>
    </citation>
    <scope>NUCLEOTIDE SEQUENCE</scope>
</reference>
<protein>
    <submittedName>
        <fullName evidence="2">Uncharacterized protein</fullName>
    </submittedName>
</protein>
<name>A0A2N9FXS4_FAGSY</name>
<dbReference type="AlphaFoldDB" id="A0A2N9FXS4"/>
<organism evidence="2">
    <name type="scientific">Fagus sylvatica</name>
    <name type="common">Beechnut</name>
    <dbReference type="NCBI Taxonomy" id="28930"/>
    <lineage>
        <taxon>Eukaryota</taxon>
        <taxon>Viridiplantae</taxon>
        <taxon>Streptophyta</taxon>
        <taxon>Embryophyta</taxon>
        <taxon>Tracheophyta</taxon>
        <taxon>Spermatophyta</taxon>
        <taxon>Magnoliopsida</taxon>
        <taxon>eudicotyledons</taxon>
        <taxon>Gunneridae</taxon>
        <taxon>Pentapetalae</taxon>
        <taxon>rosids</taxon>
        <taxon>fabids</taxon>
        <taxon>Fagales</taxon>
        <taxon>Fagaceae</taxon>
        <taxon>Fagus</taxon>
    </lineage>
</organism>
<gene>
    <name evidence="2" type="ORF">FSB_LOCUS23288</name>
</gene>
<accession>A0A2N9FXS4</accession>
<evidence type="ECO:0000313" key="2">
    <source>
        <dbReference type="EMBL" id="SPC95406.1"/>
    </source>
</evidence>
<sequence length="66" mass="7028">MGLENPPKIEADDENRSAIEAAPNRDSTRTGVCSCSCSRSPRTDVLVLVPPSLSPTCSCTKNRCCS</sequence>
<feature type="region of interest" description="Disordered" evidence="1">
    <location>
        <begin position="1"/>
        <end position="30"/>
    </location>
</feature>
<dbReference type="EMBL" id="OIVN01001563">
    <property type="protein sequence ID" value="SPC95406.1"/>
    <property type="molecule type" value="Genomic_DNA"/>
</dbReference>
<proteinExistence type="predicted"/>
<feature type="compositionally biased region" description="Basic and acidic residues" evidence="1">
    <location>
        <begin position="7"/>
        <end position="17"/>
    </location>
</feature>